<dbReference type="Proteomes" id="UP001500893">
    <property type="component" value="Unassembled WGS sequence"/>
</dbReference>
<reference evidence="2" key="1">
    <citation type="journal article" date="2019" name="Int. J. Syst. Evol. Microbiol.">
        <title>The Global Catalogue of Microorganisms (GCM) 10K type strain sequencing project: providing services to taxonomists for standard genome sequencing and annotation.</title>
        <authorList>
            <consortium name="The Broad Institute Genomics Platform"/>
            <consortium name="The Broad Institute Genome Sequencing Center for Infectious Disease"/>
            <person name="Wu L."/>
            <person name="Ma J."/>
        </authorList>
    </citation>
    <scope>NUCLEOTIDE SEQUENCE [LARGE SCALE GENOMIC DNA]</scope>
    <source>
        <strain evidence="2">JCM 11574</strain>
    </source>
</reference>
<comment type="caution">
    <text evidence="1">The sequence shown here is derived from an EMBL/GenBank/DDBJ whole genome shotgun (WGS) entry which is preliminary data.</text>
</comment>
<evidence type="ECO:0000313" key="1">
    <source>
        <dbReference type="EMBL" id="GAA3125241.1"/>
    </source>
</evidence>
<accession>A0ABP6MU90</accession>
<dbReference type="EMBL" id="BAAAVM010000011">
    <property type="protein sequence ID" value="GAA3125241.1"/>
    <property type="molecule type" value="Genomic_DNA"/>
</dbReference>
<gene>
    <name evidence="1" type="ORF">GCM10010521_09960</name>
</gene>
<organism evidence="1 2">
    <name type="scientific">Streptomyces rameus</name>
    <dbReference type="NCBI Taxonomy" id="68261"/>
    <lineage>
        <taxon>Bacteria</taxon>
        <taxon>Bacillati</taxon>
        <taxon>Actinomycetota</taxon>
        <taxon>Actinomycetes</taxon>
        <taxon>Kitasatosporales</taxon>
        <taxon>Streptomycetaceae</taxon>
        <taxon>Streptomyces</taxon>
    </lineage>
</organism>
<name>A0ABP6MU90_9ACTN</name>
<proteinExistence type="predicted"/>
<keyword evidence="2" id="KW-1185">Reference proteome</keyword>
<evidence type="ECO:0000313" key="2">
    <source>
        <dbReference type="Proteomes" id="UP001500893"/>
    </source>
</evidence>
<protein>
    <submittedName>
        <fullName evidence="1">Uncharacterized protein</fullName>
    </submittedName>
</protein>
<sequence length="65" mass="7373">MSRNAYAKLFAERPLMTLRVSRDSGRTWGSEQAVFGTDDLPPLMTEAWPPCECARCAEPNKRSNR</sequence>